<feature type="region of interest" description="Disordered" evidence="1">
    <location>
        <begin position="1"/>
        <end position="153"/>
    </location>
</feature>
<accession>A0A0D1VXJ1</accession>
<protein>
    <submittedName>
        <fullName evidence="2">Uncharacterized protein</fullName>
    </submittedName>
</protein>
<dbReference type="EMBL" id="KN846953">
    <property type="protein sequence ID" value="KIV81030.1"/>
    <property type="molecule type" value="Genomic_DNA"/>
</dbReference>
<evidence type="ECO:0000313" key="3">
    <source>
        <dbReference type="Proteomes" id="UP000053599"/>
    </source>
</evidence>
<dbReference type="STRING" id="1016849.A0A0D1VXJ1"/>
<feature type="compositionally biased region" description="Polar residues" evidence="1">
    <location>
        <begin position="104"/>
        <end position="115"/>
    </location>
</feature>
<dbReference type="Proteomes" id="UP000053599">
    <property type="component" value="Unassembled WGS sequence"/>
</dbReference>
<evidence type="ECO:0000256" key="1">
    <source>
        <dbReference type="SAM" id="MobiDB-lite"/>
    </source>
</evidence>
<sequence length="790" mass="87746">MSLPPDPRGPPQENPSSTRRNTITSSSPQPGQPAVNRTHVGAWSGFNRQPSMGAQQTPSGPAQRDSFSPSQPTSTSRQAPGSSPLNPNQQPPGPGQTPRAPSYSPITPSRTQSPRAPSYSPITPDRQRPSTSDPSASGTQQVLSIRPKPNDPEWPINRGYVCHSGWTPNEARRAGGAIMVEAGDEGCILRTSGPETSRLCFITIPRRQQQGWVPMSQKYLNIGQAIYGRTTLKGDFPLAPAIVQMAGAQVSRDLYPSTVYATLVALGGEAHKLLVPESLASLLRSDHFRREITGRIEEGARRAGGLYALNRHDFTLRKLTSLLRKVGPEHAGLPGIYKQVLSNFINEPQRLPESRDGKTNNLWVRSQTHTSCIQNKSRGNFYDTAQQAQLYEMFMLIRDLDSDDARTLAEVITILQFGDFRADLFNPPYPGEASHSILNKSNAKYLMQVARAAFATTGWQIATERPSYGCTVGHNVTSPLHELGLDAAIWTRTNTAKMATFRRLESTIGANGRFFRIDPGACADSSTKFNVVFAFPRAKLGSKDYPAIEDQVFLVAEIMLNGERHPYGWGRLPELAVWSDHALATGIAFKVEWFSMKTGRWMSKYVQISKHDYSVEIASQLAYSRCMALRRYFLRQTFPDGGESWRHDIGKLARVKMISFDNLAQVFTAKDITGSSKGTTAVRVTYDAIRQQLRQAGASNIELPWPAGGRPFFDRPGQRWDKCDLCWILHCDCGKADGDVQTCLTCYSYGIVCSWTNPVPPELKRLLTIKRIVEEKFEEIWDPQLRLGFV</sequence>
<feature type="compositionally biased region" description="Low complexity" evidence="1">
    <location>
        <begin position="14"/>
        <end position="28"/>
    </location>
</feature>
<dbReference type="HOGENOM" id="CLU_355264_0_0_1"/>
<dbReference type="AlphaFoldDB" id="A0A0D1VXJ1"/>
<organism evidence="2 3">
    <name type="scientific">Exophiala sideris</name>
    <dbReference type="NCBI Taxonomy" id="1016849"/>
    <lineage>
        <taxon>Eukaryota</taxon>
        <taxon>Fungi</taxon>
        <taxon>Dikarya</taxon>
        <taxon>Ascomycota</taxon>
        <taxon>Pezizomycotina</taxon>
        <taxon>Eurotiomycetes</taxon>
        <taxon>Chaetothyriomycetidae</taxon>
        <taxon>Chaetothyriales</taxon>
        <taxon>Herpotrichiellaceae</taxon>
        <taxon>Exophiala</taxon>
    </lineage>
</organism>
<reference evidence="2 3" key="1">
    <citation type="submission" date="2015-01" db="EMBL/GenBank/DDBJ databases">
        <title>The Genome Sequence of Exophiala sideris CBS121828.</title>
        <authorList>
            <consortium name="The Broad Institute Genomics Platform"/>
            <person name="Cuomo C."/>
            <person name="de Hoog S."/>
            <person name="Gorbushina A."/>
            <person name="Stielow B."/>
            <person name="Teixiera M."/>
            <person name="Abouelleil A."/>
            <person name="Chapman S.B."/>
            <person name="Priest M."/>
            <person name="Young S.K."/>
            <person name="Wortman J."/>
            <person name="Nusbaum C."/>
            <person name="Birren B."/>
        </authorList>
    </citation>
    <scope>NUCLEOTIDE SEQUENCE [LARGE SCALE GENOMIC DNA]</scope>
    <source>
        <strain evidence="2 3">CBS 121828</strain>
    </source>
</reference>
<evidence type="ECO:0000313" key="2">
    <source>
        <dbReference type="EMBL" id="KIV81030.1"/>
    </source>
</evidence>
<feature type="compositionally biased region" description="Polar residues" evidence="1">
    <location>
        <begin position="46"/>
        <end position="79"/>
    </location>
</feature>
<feature type="compositionally biased region" description="Pro residues" evidence="1">
    <location>
        <begin position="1"/>
        <end position="13"/>
    </location>
</feature>
<proteinExistence type="predicted"/>
<gene>
    <name evidence="2" type="ORF">PV11_08483</name>
</gene>
<name>A0A0D1VXJ1_9EURO</name>
<feature type="compositionally biased region" description="Polar residues" evidence="1">
    <location>
        <begin position="129"/>
        <end position="143"/>
    </location>
</feature>